<dbReference type="Proteomes" id="UP000074108">
    <property type="component" value="Unassembled WGS sequence"/>
</dbReference>
<accession>A0A147K4I3</accession>
<keyword evidence="2" id="KW-1185">Reference proteome</keyword>
<dbReference type="AlphaFoldDB" id="A0A147K4I3"/>
<sequence>MKRNFLFLGFAIPDEEMKKVLNSDRFPLIQTHKFNWNLIKGLEAFDKFKFTYISSRPISDYPYFPEKNIKSRRWVDNKLGKKIEITEIPFLNTGIFKIITRFLSGIYYSFKNYHKEKNKGGVIVYSVNVPYMLIGYIISKVYNIDFIGIWTDPPSVRNERESFLKSKLRNLELFISKFLMKKTSKVITLTKYLAEDFAPKKPYLVIEGIIDENEILLDKKKNRKENLDVIKIVYTGSLEKRYGIKNIVEGFKLIKDENIVLEIYGRGDYEEETKKNKLIKQ</sequence>
<comment type="caution">
    <text evidence="1">The sequence shown here is derived from an EMBL/GenBank/DDBJ whole genome shotgun (WGS) entry which is preliminary data.</text>
</comment>
<organism evidence="1 2">
    <name type="scientific">Bacillus coahuilensis p1.1.43</name>
    <dbReference type="NCBI Taxonomy" id="1150625"/>
    <lineage>
        <taxon>Bacteria</taxon>
        <taxon>Bacillati</taxon>
        <taxon>Bacillota</taxon>
        <taxon>Bacilli</taxon>
        <taxon>Bacillales</taxon>
        <taxon>Bacillaceae</taxon>
        <taxon>Bacillus</taxon>
    </lineage>
</organism>
<dbReference type="OrthoDB" id="9790710at2"/>
<reference evidence="1 2" key="1">
    <citation type="journal article" date="2016" name="Front. Microbiol.">
        <title>Microevolution Analysis of Bacillus coahuilensis Unveils Differences in Phosphorus Acquisition Strategies and Their Regulation.</title>
        <authorList>
            <person name="Gomez-Lunar Z."/>
            <person name="Hernandez-Gonzalez I."/>
            <person name="Rodriguez-Torres M.D."/>
            <person name="Souza V."/>
            <person name="Olmedo-Alvarez G."/>
        </authorList>
    </citation>
    <scope>NUCLEOTIDE SEQUENCE [LARGE SCALE GENOMIC DNA]</scope>
    <source>
        <strain evidence="2">p1.1.43</strain>
    </source>
</reference>
<dbReference type="RefSeq" id="WP_059351969.1">
    <property type="nucleotide sequence ID" value="NZ_LDYG01000052.1"/>
</dbReference>
<evidence type="ECO:0000313" key="1">
    <source>
        <dbReference type="EMBL" id="KUP04302.1"/>
    </source>
</evidence>
<evidence type="ECO:0000313" key="2">
    <source>
        <dbReference type="Proteomes" id="UP000074108"/>
    </source>
</evidence>
<evidence type="ECO:0008006" key="3">
    <source>
        <dbReference type="Google" id="ProtNLM"/>
    </source>
</evidence>
<name>A0A147K4I3_9BACI</name>
<protein>
    <recommendedName>
        <fullName evidence="3">Glycosyltransferase subfamily 4-like N-terminal domain-containing protein</fullName>
    </recommendedName>
</protein>
<dbReference type="EMBL" id="LDYG01000052">
    <property type="protein sequence ID" value="KUP04302.1"/>
    <property type="molecule type" value="Genomic_DNA"/>
</dbReference>
<dbReference type="STRING" id="1150625.Q75_16080"/>
<proteinExistence type="predicted"/>
<gene>
    <name evidence="1" type="ORF">Q75_16080</name>
</gene>
<dbReference type="Gene3D" id="3.40.50.2000">
    <property type="entry name" value="Glycogen Phosphorylase B"/>
    <property type="match status" value="2"/>
</dbReference>
<dbReference type="SUPFAM" id="SSF53756">
    <property type="entry name" value="UDP-Glycosyltransferase/glycogen phosphorylase"/>
    <property type="match status" value="1"/>
</dbReference>
<dbReference type="PATRIC" id="fig|1150625.3.peg.3365"/>